<reference evidence="3" key="1">
    <citation type="submission" date="2023-07" db="EMBL/GenBank/DDBJ databases">
        <title>Verminephrobacter genomes.</title>
        <authorList>
            <person name="Lund M.B."/>
        </authorList>
    </citation>
    <scope>NUCLEOTIDE SEQUENCE [LARGE SCALE GENOMIC DNA]</scope>
    <source>
        <strain evidence="3">AtM5-05</strain>
    </source>
</reference>
<keyword evidence="3" id="KW-1185">Reference proteome</keyword>
<protein>
    <submittedName>
        <fullName evidence="2">IS4/IS5 family transposase</fullName>
    </submittedName>
</protein>
<organism evidence="2 3">
    <name type="scientific">Verminephrobacter aporrectodeae subsp. tuberculatae</name>
    <dbReference type="NCBI Taxonomy" id="1110392"/>
    <lineage>
        <taxon>Bacteria</taxon>
        <taxon>Pseudomonadati</taxon>
        <taxon>Pseudomonadota</taxon>
        <taxon>Betaproteobacteria</taxon>
        <taxon>Burkholderiales</taxon>
        <taxon>Comamonadaceae</taxon>
        <taxon>Verminephrobacter</taxon>
    </lineage>
</organism>
<dbReference type="EMBL" id="QZCW01000001">
    <property type="protein sequence ID" value="MCW5320101.1"/>
    <property type="molecule type" value="Genomic_DNA"/>
</dbReference>
<evidence type="ECO:0000313" key="2">
    <source>
        <dbReference type="EMBL" id="MCW5320101.1"/>
    </source>
</evidence>
<dbReference type="SUPFAM" id="SSF53098">
    <property type="entry name" value="Ribonuclease H-like"/>
    <property type="match status" value="1"/>
</dbReference>
<dbReference type="Pfam" id="PF01609">
    <property type="entry name" value="DDE_Tnp_1"/>
    <property type="match status" value="1"/>
</dbReference>
<feature type="domain" description="Transposase IS4-like" evidence="1">
    <location>
        <begin position="149"/>
        <end position="299"/>
    </location>
</feature>
<sequence>MKPTCRDYCQFLISSQTNYTQTWFADHHQHFSHDAINRYLQNDNVTPGVVWEEVKGVIETSPDGFLVFDDSVSDKNHSHKMGLVRLQYSGNEHRLIKGIGVVNCLYVNPRTKRYWIIDWRVYEPDIDAKSKLTHMKEMFDDALNIKKLPFRVVLMDSWYATKDLMLHLHREGKTFYCPLKSNRLVDDSGGKQPYQAVSKLQWSQQDAAYGKLIKIHGFPGATKVKLFRVAITTNRTEWIVTNDLDQASTDDAKEMCTIRWKIEQYHREVKQTLGIEKCQCRSARAQRNHIGCVILAWNCMSALAEKLKTNIYNLKKKMLSTYMMQELIQPSVLMTFV</sequence>
<dbReference type="Gene3D" id="3.90.350.10">
    <property type="entry name" value="Transposase Inhibitor Protein From Tn5, Chain A, domain 1"/>
    <property type="match status" value="1"/>
</dbReference>
<dbReference type="InterPro" id="IPR012337">
    <property type="entry name" value="RNaseH-like_sf"/>
</dbReference>
<gene>
    <name evidence="2" type="ORF">D5039_02580</name>
</gene>
<dbReference type="InterPro" id="IPR002559">
    <property type="entry name" value="Transposase_11"/>
</dbReference>
<comment type="caution">
    <text evidence="2">The sequence shown here is derived from an EMBL/GenBank/DDBJ whole genome shotgun (WGS) entry which is preliminary data.</text>
</comment>
<dbReference type="RefSeq" id="WP_265281910.1">
    <property type="nucleotide sequence ID" value="NZ_QZCW01000001.1"/>
</dbReference>
<name>A0ABT3KP57_9BURK</name>
<dbReference type="Proteomes" id="UP001208935">
    <property type="component" value="Unassembled WGS sequence"/>
</dbReference>
<evidence type="ECO:0000313" key="3">
    <source>
        <dbReference type="Proteomes" id="UP001208935"/>
    </source>
</evidence>
<accession>A0ABT3KP57</accession>
<proteinExistence type="predicted"/>
<evidence type="ECO:0000259" key="1">
    <source>
        <dbReference type="Pfam" id="PF01609"/>
    </source>
</evidence>